<dbReference type="GO" id="GO:0003700">
    <property type="term" value="F:DNA-binding transcription factor activity"/>
    <property type="evidence" value="ECO:0007669"/>
    <property type="project" value="InterPro"/>
</dbReference>
<dbReference type="InterPro" id="IPR000281">
    <property type="entry name" value="HTH_RpiR"/>
</dbReference>
<dbReference type="PANTHER" id="PTHR30514">
    <property type="entry name" value="GLUCOKINASE"/>
    <property type="match status" value="1"/>
</dbReference>
<dbReference type="AlphaFoldDB" id="A0A0C5WDB5"/>
<reference evidence="6 7" key="1">
    <citation type="submission" date="2013-05" db="EMBL/GenBank/DDBJ databases">
        <title>Complete genome sequence of the lipase-producing bacterium Photobacterium gaetbulicola Gung47.</title>
        <authorList>
            <person name="Kim Y.-O."/>
        </authorList>
    </citation>
    <scope>NUCLEOTIDE SEQUENCE [LARGE SCALE GENOMIC DNA]</scope>
    <source>
        <strain evidence="6 7">Gung47</strain>
    </source>
</reference>
<dbReference type="Pfam" id="PF01380">
    <property type="entry name" value="SIS"/>
    <property type="match status" value="1"/>
</dbReference>
<dbReference type="STRING" id="658445.H744_1c0055"/>
<dbReference type="PATRIC" id="fig|658445.3.peg.66"/>
<dbReference type="InterPro" id="IPR001347">
    <property type="entry name" value="SIS_dom"/>
</dbReference>
<gene>
    <name evidence="6" type="ORF">H744_1c0055</name>
</gene>
<dbReference type="InterPro" id="IPR046348">
    <property type="entry name" value="SIS_dom_sf"/>
</dbReference>
<organism evidence="6 7">
    <name type="scientific">Photobacterium gaetbulicola Gung47</name>
    <dbReference type="NCBI Taxonomy" id="658445"/>
    <lineage>
        <taxon>Bacteria</taxon>
        <taxon>Pseudomonadati</taxon>
        <taxon>Pseudomonadota</taxon>
        <taxon>Gammaproteobacteria</taxon>
        <taxon>Vibrionales</taxon>
        <taxon>Vibrionaceae</taxon>
        <taxon>Photobacterium</taxon>
    </lineage>
</organism>
<dbReference type="InterPro" id="IPR035472">
    <property type="entry name" value="RpiR-like_SIS"/>
</dbReference>
<dbReference type="GO" id="GO:1901135">
    <property type="term" value="P:carbohydrate derivative metabolic process"/>
    <property type="evidence" value="ECO:0007669"/>
    <property type="project" value="InterPro"/>
</dbReference>
<dbReference type="PROSITE" id="PS51071">
    <property type="entry name" value="HTH_RPIR"/>
    <property type="match status" value="1"/>
</dbReference>
<dbReference type="KEGG" id="pgb:H744_1c0055"/>
<feature type="domain" description="HTH rpiR-type" evidence="4">
    <location>
        <begin position="5"/>
        <end position="81"/>
    </location>
</feature>
<evidence type="ECO:0000256" key="1">
    <source>
        <dbReference type="ARBA" id="ARBA00023015"/>
    </source>
</evidence>
<dbReference type="Pfam" id="PF01418">
    <property type="entry name" value="HTH_6"/>
    <property type="match status" value="1"/>
</dbReference>
<dbReference type="PANTHER" id="PTHR30514:SF1">
    <property type="entry name" value="HTH-TYPE TRANSCRIPTIONAL REGULATOR HEXR-RELATED"/>
    <property type="match status" value="1"/>
</dbReference>
<dbReference type="PROSITE" id="PS51464">
    <property type="entry name" value="SIS"/>
    <property type="match status" value="1"/>
</dbReference>
<proteinExistence type="predicted"/>
<accession>A0A0C5WDB5</accession>
<keyword evidence="1" id="KW-0805">Transcription regulation</keyword>
<dbReference type="InterPro" id="IPR047640">
    <property type="entry name" value="RpiR-like"/>
</dbReference>
<evidence type="ECO:0000259" key="4">
    <source>
        <dbReference type="PROSITE" id="PS51071"/>
    </source>
</evidence>
<evidence type="ECO:0000256" key="2">
    <source>
        <dbReference type="ARBA" id="ARBA00023125"/>
    </source>
</evidence>
<dbReference type="Gene3D" id="1.10.10.10">
    <property type="entry name" value="Winged helix-like DNA-binding domain superfamily/Winged helix DNA-binding domain"/>
    <property type="match status" value="1"/>
</dbReference>
<dbReference type="GO" id="GO:0097367">
    <property type="term" value="F:carbohydrate derivative binding"/>
    <property type="evidence" value="ECO:0007669"/>
    <property type="project" value="InterPro"/>
</dbReference>
<dbReference type="GO" id="GO:0003677">
    <property type="term" value="F:DNA binding"/>
    <property type="evidence" value="ECO:0007669"/>
    <property type="project" value="UniProtKB-KW"/>
</dbReference>
<sequence>MENKVDVVSQIFKSHDNFSDVELKIAQFISENPRLVAISSISKLSKMIGVSTASVSRFAKVLGLENIRELKFHLAQSFNSVEMPVVDQRLATSGYNLIYESLSTILLNNVTTLSGSHITIFSNFIEEAETIYIFGSDAITRHCAEDAKFRLTLLGNVVLTADSPELMRAYSNNFRPNDLVISLDISQQPEQLIEVTAKAKQVGCRAAAITSQLSDLTNLSDMVLAINTQDINGKFKSNALRHLLLTYIDAIELELLSRQATI</sequence>
<dbReference type="Gene3D" id="3.40.50.10490">
    <property type="entry name" value="Glucose-6-phosphate isomerase like protein, domain 1"/>
    <property type="match status" value="1"/>
</dbReference>
<dbReference type="InterPro" id="IPR036388">
    <property type="entry name" value="WH-like_DNA-bd_sf"/>
</dbReference>
<dbReference type="OrthoDB" id="370421at2"/>
<evidence type="ECO:0000313" key="7">
    <source>
        <dbReference type="Proteomes" id="UP000032303"/>
    </source>
</evidence>
<name>A0A0C5WDB5_9GAMM</name>
<dbReference type="InterPro" id="IPR009057">
    <property type="entry name" value="Homeodomain-like_sf"/>
</dbReference>
<keyword evidence="3" id="KW-0804">Transcription</keyword>
<dbReference type="SUPFAM" id="SSF53697">
    <property type="entry name" value="SIS domain"/>
    <property type="match status" value="1"/>
</dbReference>
<evidence type="ECO:0000313" key="6">
    <source>
        <dbReference type="EMBL" id="AJR05088.1"/>
    </source>
</evidence>
<evidence type="ECO:0000256" key="3">
    <source>
        <dbReference type="ARBA" id="ARBA00023163"/>
    </source>
</evidence>
<dbReference type="CDD" id="cd05013">
    <property type="entry name" value="SIS_RpiR"/>
    <property type="match status" value="1"/>
</dbReference>
<keyword evidence="7" id="KW-1185">Reference proteome</keyword>
<evidence type="ECO:0000259" key="5">
    <source>
        <dbReference type="PROSITE" id="PS51464"/>
    </source>
</evidence>
<dbReference type="Proteomes" id="UP000032303">
    <property type="component" value="Chromosome 1"/>
</dbReference>
<dbReference type="SUPFAM" id="SSF46689">
    <property type="entry name" value="Homeodomain-like"/>
    <property type="match status" value="1"/>
</dbReference>
<protein>
    <submittedName>
        <fullName evidence="6">Putative Transcriptional regulator</fullName>
    </submittedName>
</protein>
<feature type="domain" description="SIS" evidence="5">
    <location>
        <begin position="121"/>
        <end position="261"/>
    </location>
</feature>
<dbReference type="EMBL" id="CP005973">
    <property type="protein sequence ID" value="AJR05088.1"/>
    <property type="molecule type" value="Genomic_DNA"/>
</dbReference>
<dbReference type="HOGENOM" id="CLU_055769_0_0_6"/>
<keyword evidence="2" id="KW-0238">DNA-binding</keyword>